<proteinExistence type="predicted"/>
<evidence type="ECO:0000313" key="2">
    <source>
        <dbReference type="Proteomes" id="UP000193228"/>
    </source>
</evidence>
<sequence>MQADSQPIQVPSVAPATTVAASSIRTIAVALLVDRVLAA</sequence>
<accession>A0A1X7KN96</accession>
<protein>
    <submittedName>
        <fullName evidence="1">Uncharacterized protein</fullName>
    </submittedName>
</protein>
<dbReference type="Proteomes" id="UP000193228">
    <property type="component" value="Unassembled WGS sequence"/>
</dbReference>
<gene>
    <name evidence="1" type="ORF">SAMN06265784_10477</name>
</gene>
<dbReference type="EMBL" id="FXAT01000004">
    <property type="protein sequence ID" value="SMG42561.1"/>
    <property type="molecule type" value="Genomic_DNA"/>
</dbReference>
<keyword evidence="2" id="KW-1185">Reference proteome</keyword>
<name>A0A1X7KN96_9BURK</name>
<dbReference type="STRING" id="1515439.SAMN06265784_10477"/>
<organism evidence="1 2">
    <name type="scientific">Paraburkholderia susongensis</name>
    <dbReference type="NCBI Taxonomy" id="1515439"/>
    <lineage>
        <taxon>Bacteria</taxon>
        <taxon>Pseudomonadati</taxon>
        <taxon>Pseudomonadota</taxon>
        <taxon>Betaproteobacteria</taxon>
        <taxon>Burkholderiales</taxon>
        <taxon>Burkholderiaceae</taxon>
        <taxon>Paraburkholderia</taxon>
    </lineage>
</organism>
<evidence type="ECO:0000313" key="1">
    <source>
        <dbReference type="EMBL" id="SMG42561.1"/>
    </source>
</evidence>
<dbReference type="AlphaFoldDB" id="A0A1X7KN96"/>
<reference evidence="2" key="1">
    <citation type="submission" date="2017-04" db="EMBL/GenBank/DDBJ databases">
        <authorList>
            <person name="Varghese N."/>
            <person name="Submissions S."/>
        </authorList>
    </citation>
    <scope>NUCLEOTIDE SEQUENCE [LARGE SCALE GENOMIC DNA]</scope>
    <source>
        <strain evidence="2">LMG 29540</strain>
    </source>
</reference>